<gene>
    <name evidence="2" type="ORF">MUK42_19145</name>
</gene>
<protein>
    <submittedName>
        <fullName evidence="2">Uncharacterized protein</fullName>
    </submittedName>
</protein>
<organism evidence="2 3">
    <name type="scientific">Musa troglodytarum</name>
    <name type="common">fe'i banana</name>
    <dbReference type="NCBI Taxonomy" id="320322"/>
    <lineage>
        <taxon>Eukaryota</taxon>
        <taxon>Viridiplantae</taxon>
        <taxon>Streptophyta</taxon>
        <taxon>Embryophyta</taxon>
        <taxon>Tracheophyta</taxon>
        <taxon>Spermatophyta</taxon>
        <taxon>Magnoliopsida</taxon>
        <taxon>Liliopsida</taxon>
        <taxon>Zingiberales</taxon>
        <taxon>Musaceae</taxon>
        <taxon>Musa</taxon>
    </lineage>
</organism>
<dbReference type="Proteomes" id="UP001055439">
    <property type="component" value="Chromosome 10"/>
</dbReference>
<dbReference type="InterPro" id="IPR036811">
    <property type="entry name" value="Ubol_cytC_Rdtase_hinge_dom_sf"/>
</dbReference>
<dbReference type="EMBL" id="CP097503">
    <property type="protein sequence ID" value="URD84208.1"/>
    <property type="molecule type" value="Genomic_DNA"/>
</dbReference>
<keyword evidence="1" id="KW-0472">Membrane</keyword>
<name>A0A9E7JKC6_9LILI</name>
<sequence>MADEEPVDPKQYLEDTCKPKCIRPLRAYQEALLPEEVALLLSRAVFVLVGVVWALHTLQK</sequence>
<keyword evidence="3" id="KW-1185">Reference proteome</keyword>
<evidence type="ECO:0000256" key="1">
    <source>
        <dbReference type="SAM" id="Phobius"/>
    </source>
</evidence>
<evidence type="ECO:0000313" key="2">
    <source>
        <dbReference type="EMBL" id="URD84208.1"/>
    </source>
</evidence>
<keyword evidence="1" id="KW-1133">Transmembrane helix</keyword>
<accession>A0A9E7JKC6</accession>
<proteinExistence type="predicted"/>
<dbReference type="AlphaFoldDB" id="A0A9E7JKC6"/>
<dbReference type="SUPFAM" id="SSF81531">
    <property type="entry name" value="Non-heme 11 kDa protein of cytochrome bc1 complex (Ubiquinol-cytochrome c reductase)"/>
    <property type="match status" value="1"/>
</dbReference>
<keyword evidence="1" id="KW-0812">Transmembrane</keyword>
<reference evidence="2" key="1">
    <citation type="submission" date="2022-05" db="EMBL/GenBank/DDBJ databases">
        <title>The Musa troglodytarum L. genome provides insights into the mechanism of non-climacteric behaviour and enrichment of carotenoids.</title>
        <authorList>
            <person name="Wang J."/>
        </authorList>
    </citation>
    <scope>NUCLEOTIDE SEQUENCE</scope>
    <source>
        <tissue evidence="2">Leaf</tissue>
    </source>
</reference>
<evidence type="ECO:0000313" key="3">
    <source>
        <dbReference type="Proteomes" id="UP001055439"/>
    </source>
</evidence>
<feature type="transmembrane region" description="Helical" evidence="1">
    <location>
        <begin position="37"/>
        <end position="55"/>
    </location>
</feature>
<dbReference type="OrthoDB" id="405848at2759"/>